<evidence type="ECO:0000313" key="2">
    <source>
        <dbReference type="EMBL" id="MFC4095262.1"/>
    </source>
</evidence>
<feature type="transmembrane region" description="Helical" evidence="1">
    <location>
        <begin position="12"/>
        <end position="31"/>
    </location>
</feature>
<gene>
    <name evidence="2" type="ORF">ACFOUT_05215</name>
</gene>
<evidence type="ECO:0000313" key="3">
    <source>
        <dbReference type="Proteomes" id="UP001595814"/>
    </source>
</evidence>
<dbReference type="EMBL" id="JBHSAW010000004">
    <property type="protein sequence ID" value="MFC4095262.1"/>
    <property type="molecule type" value="Genomic_DNA"/>
</dbReference>
<keyword evidence="1" id="KW-0812">Transmembrane</keyword>
<comment type="caution">
    <text evidence="2">The sequence shown here is derived from an EMBL/GenBank/DDBJ whole genome shotgun (WGS) entry which is preliminary data.</text>
</comment>
<name>A0ABV8JL55_9FLAO</name>
<sequence length="62" mass="7357">MHRAIERSRSFAFGFIYFLLIVGMMMFPILMDAVLPTVRFQRLLKFFDGNMGLHFNGRFGFF</sequence>
<reference evidence="3" key="1">
    <citation type="journal article" date="2019" name="Int. J. Syst. Evol. Microbiol.">
        <title>The Global Catalogue of Microorganisms (GCM) 10K type strain sequencing project: providing services to taxonomists for standard genome sequencing and annotation.</title>
        <authorList>
            <consortium name="The Broad Institute Genomics Platform"/>
            <consortium name="The Broad Institute Genome Sequencing Center for Infectious Disease"/>
            <person name="Wu L."/>
            <person name="Ma J."/>
        </authorList>
    </citation>
    <scope>NUCLEOTIDE SEQUENCE [LARGE SCALE GENOMIC DNA]</scope>
    <source>
        <strain evidence="3">CECT 7477</strain>
    </source>
</reference>
<keyword evidence="1" id="KW-1133">Transmembrane helix</keyword>
<accession>A0ABV8JL55</accession>
<organism evidence="2 3">
    <name type="scientific">Euzebyella saccharophila</name>
    <dbReference type="NCBI Taxonomy" id="679664"/>
    <lineage>
        <taxon>Bacteria</taxon>
        <taxon>Pseudomonadati</taxon>
        <taxon>Bacteroidota</taxon>
        <taxon>Flavobacteriia</taxon>
        <taxon>Flavobacteriales</taxon>
        <taxon>Flavobacteriaceae</taxon>
        <taxon>Euzebyella</taxon>
    </lineage>
</organism>
<keyword evidence="1" id="KW-0472">Membrane</keyword>
<keyword evidence="3" id="KW-1185">Reference proteome</keyword>
<evidence type="ECO:0000256" key="1">
    <source>
        <dbReference type="SAM" id="Phobius"/>
    </source>
</evidence>
<proteinExistence type="predicted"/>
<dbReference type="Proteomes" id="UP001595814">
    <property type="component" value="Unassembled WGS sequence"/>
</dbReference>
<protein>
    <submittedName>
        <fullName evidence="2">Uncharacterized protein</fullName>
    </submittedName>
</protein>
<dbReference type="RefSeq" id="WP_225621141.1">
    <property type="nucleotide sequence ID" value="NZ_JACYFJ010000001.1"/>
</dbReference>